<evidence type="ECO:0000259" key="7">
    <source>
        <dbReference type="Pfam" id="PF07732"/>
    </source>
</evidence>
<dbReference type="PANTHER" id="PTHR11709">
    <property type="entry name" value="MULTI-COPPER OXIDASE"/>
    <property type="match status" value="1"/>
</dbReference>
<organism evidence="8 9">
    <name type="scientific">Aspergillus ruber (strain CBS 135680)</name>
    <dbReference type="NCBI Taxonomy" id="1388766"/>
    <lineage>
        <taxon>Eukaryota</taxon>
        <taxon>Fungi</taxon>
        <taxon>Dikarya</taxon>
        <taxon>Ascomycota</taxon>
        <taxon>Pezizomycotina</taxon>
        <taxon>Eurotiomycetes</taxon>
        <taxon>Eurotiomycetidae</taxon>
        <taxon>Eurotiales</taxon>
        <taxon>Aspergillaceae</taxon>
        <taxon>Aspergillus</taxon>
        <taxon>Aspergillus subgen. Aspergillus</taxon>
    </lineage>
</organism>
<evidence type="ECO:0000256" key="4">
    <source>
        <dbReference type="ARBA" id="ARBA00023008"/>
    </source>
</evidence>
<comment type="similarity">
    <text evidence="1">Belongs to the multicopper oxidase family.</text>
</comment>
<evidence type="ECO:0000313" key="9">
    <source>
        <dbReference type="Proteomes" id="UP000019804"/>
    </source>
</evidence>
<dbReference type="InterPro" id="IPR011707">
    <property type="entry name" value="Cu-oxidase-like_N"/>
</dbReference>
<dbReference type="PROSITE" id="PS00079">
    <property type="entry name" value="MULTICOPPER_OXIDASE1"/>
    <property type="match status" value="1"/>
</dbReference>
<protein>
    <submittedName>
        <fullName evidence="8">Cupredoxin</fullName>
    </submittedName>
</protein>
<keyword evidence="9" id="KW-1185">Reference proteome</keyword>
<keyword evidence="2" id="KW-0479">Metal-binding</keyword>
<dbReference type="SUPFAM" id="SSF49503">
    <property type="entry name" value="Cupredoxins"/>
    <property type="match status" value="2"/>
</dbReference>
<dbReference type="GO" id="GO:0006826">
    <property type="term" value="P:iron ion transport"/>
    <property type="evidence" value="ECO:0007669"/>
    <property type="project" value="TreeGrafter"/>
</dbReference>
<reference evidence="9" key="1">
    <citation type="journal article" date="2014" name="Nat. Commun.">
        <title>Genomic adaptations of the halophilic Dead Sea filamentous fungus Eurotium rubrum.</title>
        <authorList>
            <person name="Kis-Papo T."/>
            <person name="Weig A.R."/>
            <person name="Riley R."/>
            <person name="Persoh D."/>
            <person name="Salamov A."/>
            <person name="Sun H."/>
            <person name="Lipzen A."/>
            <person name="Wasser S.P."/>
            <person name="Rambold G."/>
            <person name="Grigoriev I.V."/>
            <person name="Nevo E."/>
        </authorList>
    </citation>
    <scope>NUCLEOTIDE SEQUENCE [LARGE SCALE GENOMIC DNA]</scope>
    <source>
        <strain evidence="9">CBS 135680</strain>
    </source>
</reference>
<keyword evidence="4" id="KW-0186">Copper</keyword>
<dbReference type="Pfam" id="PF07731">
    <property type="entry name" value="Cu-oxidase_2"/>
    <property type="match status" value="1"/>
</dbReference>
<dbReference type="InterPro" id="IPR033138">
    <property type="entry name" value="Cu_oxidase_CS"/>
</dbReference>
<evidence type="ECO:0000256" key="2">
    <source>
        <dbReference type="ARBA" id="ARBA00022723"/>
    </source>
</evidence>
<evidence type="ECO:0000256" key="3">
    <source>
        <dbReference type="ARBA" id="ARBA00023002"/>
    </source>
</evidence>
<dbReference type="GeneID" id="63702129"/>
<dbReference type="GO" id="GO:0016491">
    <property type="term" value="F:oxidoreductase activity"/>
    <property type="evidence" value="ECO:0007669"/>
    <property type="project" value="UniProtKB-KW"/>
</dbReference>
<keyword evidence="3" id="KW-0560">Oxidoreductase</keyword>
<feature type="chain" id="PRO_5012181264" evidence="5">
    <location>
        <begin position="16"/>
        <end position="420"/>
    </location>
</feature>
<evidence type="ECO:0000256" key="5">
    <source>
        <dbReference type="SAM" id="SignalP"/>
    </source>
</evidence>
<dbReference type="InterPro" id="IPR008972">
    <property type="entry name" value="Cupredoxin"/>
</dbReference>
<gene>
    <name evidence="8" type="ORF">EURHEDRAFT_526969</name>
</gene>
<dbReference type="Proteomes" id="UP000019804">
    <property type="component" value="Unassembled WGS sequence"/>
</dbReference>
<evidence type="ECO:0000256" key="1">
    <source>
        <dbReference type="ARBA" id="ARBA00010609"/>
    </source>
</evidence>
<dbReference type="RefSeq" id="XP_040634174.1">
    <property type="nucleotide sequence ID" value="XM_040787005.1"/>
</dbReference>
<evidence type="ECO:0000259" key="6">
    <source>
        <dbReference type="Pfam" id="PF07731"/>
    </source>
</evidence>
<dbReference type="Gene3D" id="2.60.40.420">
    <property type="entry name" value="Cupredoxins - blue copper proteins"/>
    <property type="match status" value="2"/>
</dbReference>
<name>A0A017S1I5_ASPRC</name>
<proteinExistence type="inferred from homology"/>
<keyword evidence="5" id="KW-0732">Signal</keyword>
<dbReference type="EMBL" id="KK088458">
    <property type="protein sequence ID" value="EYE90484.1"/>
    <property type="molecule type" value="Genomic_DNA"/>
</dbReference>
<sequence length="420" mass="46748">MALLLTSFLAGLAAAIPHPSSSAVTVPSTTPVPVSHCTARPDAQLPSQTPVDFHFSGNVRTYYIAAEETEWDYAPSGWDNWLGVPIKASIRAKIADYLSTPLITKWKKAVYRGYTDASFSEKTVQPPWQGIQGPTIRAEVGDMVEILFLNNLATHYASMHSMGLAYSKESEGSTYEFTNETYTGDAVPPGACVLYKWVVPESAAPNDNEPATMHAYHSYVSMQEDMNAGLIGPQMTYQRGKMNETRRRYREFPILLEGTDESVSFFAAENAKRAGQNVTVDYEKHFSELMQYGNVSTWKPQMTNLLSSTQYDDAPTFYSLNGMILNNLPTFEMCLNDEVIWYVYGQGEDPHSFHMHGNGFVYNGNRMSTISAIPGTMSTLYMNATAPGTWQVICHSNEHQSKGMVAYYSIKDSECSPFTL</sequence>
<dbReference type="InterPro" id="IPR045087">
    <property type="entry name" value="Cu-oxidase_fam"/>
</dbReference>
<feature type="signal peptide" evidence="5">
    <location>
        <begin position="1"/>
        <end position="15"/>
    </location>
</feature>
<dbReference type="GO" id="GO:0005507">
    <property type="term" value="F:copper ion binding"/>
    <property type="evidence" value="ECO:0007669"/>
    <property type="project" value="InterPro"/>
</dbReference>
<feature type="domain" description="Plastocyanin-like" evidence="7">
    <location>
        <begin position="131"/>
        <end position="235"/>
    </location>
</feature>
<dbReference type="PANTHER" id="PTHR11709:SF504">
    <property type="entry name" value="PLASTOCYANIN-LIKE DOMAIN-CONTAINING PROTEIN"/>
    <property type="match status" value="1"/>
</dbReference>
<dbReference type="Pfam" id="PF07732">
    <property type="entry name" value="Cu-oxidase_3"/>
    <property type="match status" value="1"/>
</dbReference>
<dbReference type="GO" id="GO:0005886">
    <property type="term" value="C:plasma membrane"/>
    <property type="evidence" value="ECO:0007669"/>
    <property type="project" value="TreeGrafter"/>
</dbReference>
<evidence type="ECO:0000313" key="8">
    <source>
        <dbReference type="EMBL" id="EYE90484.1"/>
    </source>
</evidence>
<dbReference type="OrthoDB" id="2121828at2759"/>
<dbReference type="STRING" id="1388766.A0A017S1I5"/>
<feature type="domain" description="Plastocyanin-like" evidence="6">
    <location>
        <begin position="300"/>
        <end position="411"/>
    </location>
</feature>
<accession>A0A017S1I5</accession>
<dbReference type="HOGENOM" id="CLU_037641_0_1_1"/>
<dbReference type="InterPro" id="IPR011706">
    <property type="entry name" value="Cu-oxidase_C"/>
</dbReference>
<dbReference type="AlphaFoldDB" id="A0A017S1I5"/>